<organism evidence="4 5">
    <name type="scientific">Mycobacterium asiaticum</name>
    <dbReference type="NCBI Taxonomy" id="1790"/>
    <lineage>
        <taxon>Bacteria</taxon>
        <taxon>Bacillati</taxon>
        <taxon>Actinomycetota</taxon>
        <taxon>Actinomycetes</taxon>
        <taxon>Mycobacteriales</taxon>
        <taxon>Mycobacteriaceae</taxon>
        <taxon>Mycobacterium</taxon>
    </lineage>
</organism>
<dbReference type="PANTHER" id="PTHR30136:SF35">
    <property type="entry name" value="HTH-TYPE TRANSCRIPTIONAL REGULATOR RV1719"/>
    <property type="match status" value="1"/>
</dbReference>
<dbReference type="InterPro" id="IPR005471">
    <property type="entry name" value="Tscrpt_reg_IclR_N"/>
</dbReference>
<dbReference type="PROSITE" id="PS51077">
    <property type="entry name" value="HTH_ICLR"/>
    <property type="match status" value="1"/>
</dbReference>
<dbReference type="GO" id="GO:0003677">
    <property type="term" value="F:DNA binding"/>
    <property type="evidence" value="ECO:0007669"/>
    <property type="project" value="InterPro"/>
</dbReference>
<keyword evidence="1" id="KW-0805">Transcription regulation</keyword>
<evidence type="ECO:0000259" key="3">
    <source>
        <dbReference type="PROSITE" id="PS51077"/>
    </source>
</evidence>
<dbReference type="InterPro" id="IPR036390">
    <property type="entry name" value="WH_DNA-bd_sf"/>
</dbReference>
<dbReference type="OrthoDB" id="4524640at2"/>
<dbReference type="EMBL" id="LZKQ01000063">
    <property type="protein sequence ID" value="OBI89108.1"/>
    <property type="molecule type" value="Genomic_DNA"/>
</dbReference>
<gene>
    <name evidence="4" type="ORF">A9X01_14235</name>
</gene>
<accession>A0A1A3CQQ0</accession>
<dbReference type="AlphaFoldDB" id="A0A1A3CQQ0"/>
<dbReference type="PANTHER" id="PTHR30136">
    <property type="entry name" value="HELIX-TURN-HELIX TRANSCRIPTIONAL REGULATOR, ICLR FAMILY"/>
    <property type="match status" value="1"/>
</dbReference>
<name>A0A1A3CQQ0_MYCAS</name>
<dbReference type="SUPFAM" id="SSF46785">
    <property type="entry name" value="Winged helix' DNA-binding domain"/>
    <property type="match status" value="1"/>
</dbReference>
<comment type="caution">
    <text evidence="4">The sequence shown here is derived from an EMBL/GenBank/DDBJ whole genome shotgun (WGS) entry which is preliminary data.</text>
</comment>
<dbReference type="SUPFAM" id="SSF55781">
    <property type="entry name" value="GAF domain-like"/>
    <property type="match status" value="1"/>
</dbReference>
<evidence type="ECO:0000313" key="4">
    <source>
        <dbReference type="EMBL" id="OBI89108.1"/>
    </source>
</evidence>
<dbReference type="InterPro" id="IPR050707">
    <property type="entry name" value="HTH_MetabolicPath_Reg"/>
</dbReference>
<evidence type="ECO:0000256" key="1">
    <source>
        <dbReference type="ARBA" id="ARBA00023015"/>
    </source>
</evidence>
<dbReference type="GO" id="GO:0003700">
    <property type="term" value="F:DNA-binding transcription factor activity"/>
    <property type="evidence" value="ECO:0007669"/>
    <property type="project" value="TreeGrafter"/>
</dbReference>
<evidence type="ECO:0000313" key="5">
    <source>
        <dbReference type="Proteomes" id="UP000093795"/>
    </source>
</evidence>
<dbReference type="InterPro" id="IPR029016">
    <property type="entry name" value="GAF-like_dom_sf"/>
</dbReference>
<proteinExistence type="predicted"/>
<dbReference type="SMART" id="SM00346">
    <property type="entry name" value="HTH_ICLR"/>
    <property type="match status" value="1"/>
</dbReference>
<feature type="domain" description="HTH iclR-type" evidence="3">
    <location>
        <begin position="15"/>
        <end position="76"/>
    </location>
</feature>
<dbReference type="Gene3D" id="3.30.450.40">
    <property type="match status" value="1"/>
</dbReference>
<dbReference type="Gene3D" id="1.10.10.10">
    <property type="entry name" value="Winged helix-like DNA-binding domain superfamily/Winged helix DNA-binding domain"/>
    <property type="match status" value="1"/>
</dbReference>
<sequence>MGEPRPGDGSQRPGSPPTDRVVAVIELLATQHEPSSVASIASRLELNRSTATSILLALENAGWVTRQADRRYTLGAGLIAVADAVHQAFPVSAEINHELEELARRAGCGATLAWVGSTDMTFLASVPGRRKMPAGVTVGLRLPVGAPACAAVIAHRDLPERREWLATAKPDDRDILEDVLSQIQSTHVAVYGLGESDPKVLDLLGEVADLLAENPQRTSLRRRMFKLFGELAPIPYTAEQLASKQPLSIGYLAAAVFADGKASYELQLGPLLPAVGRSERERYISEIRATADKLSSGANTLHRKR</sequence>
<dbReference type="Proteomes" id="UP000093795">
    <property type="component" value="Unassembled WGS sequence"/>
</dbReference>
<reference evidence="4 5" key="1">
    <citation type="submission" date="2016-06" db="EMBL/GenBank/DDBJ databases">
        <authorList>
            <person name="Kjaerup R.B."/>
            <person name="Dalgaard T.S."/>
            <person name="Juul-Madsen H.R."/>
        </authorList>
    </citation>
    <scope>NUCLEOTIDE SEQUENCE [LARGE SCALE GENOMIC DNA]</scope>
    <source>
        <strain evidence="4 5">1081914.2</strain>
    </source>
</reference>
<evidence type="ECO:0000256" key="2">
    <source>
        <dbReference type="ARBA" id="ARBA00023163"/>
    </source>
</evidence>
<dbReference type="GO" id="GO:0045892">
    <property type="term" value="P:negative regulation of DNA-templated transcription"/>
    <property type="evidence" value="ECO:0007669"/>
    <property type="project" value="TreeGrafter"/>
</dbReference>
<protein>
    <recommendedName>
        <fullName evidence="3">HTH iclR-type domain-containing protein</fullName>
    </recommendedName>
</protein>
<dbReference type="InterPro" id="IPR036388">
    <property type="entry name" value="WH-like_DNA-bd_sf"/>
</dbReference>
<keyword evidence="2" id="KW-0804">Transcription</keyword>
<dbReference type="Pfam" id="PF09339">
    <property type="entry name" value="HTH_IclR"/>
    <property type="match status" value="1"/>
</dbReference>